<dbReference type="InterPro" id="IPR035919">
    <property type="entry name" value="EAL_sf"/>
</dbReference>
<evidence type="ECO:0000259" key="2">
    <source>
        <dbReference type="PROSITE" id="PS50112"/>
    </source>
</evidence>
<dbReference type="Pfam" id="PF00990">
    <property type="entry name" value="GGDEF"/>
    <property type="match status" value="1"/>
</dbReference>
<feature type="transmembrane region" description="Helical" evidence="1">
    <location>
        <begin position="12"/>
        <end position="31"/>
    </location>
</feature>
<dbReference type="PANTHER" id="PTHR44757:SF2">
    <property type="entry name" value="BIOFILM ARCHITECTURE MAINTENANCE PROTEIN MBAA"/>
    <property type="match status" value="1"/>
</dbReference>
<keyword evidence="1" id="KW-0812">Transmembrane</keyword>
<dbReference type="PROSITE" id="PS50883">
    <property type="entry name" value="EAL"/>
    <property type="match status" value="1"/>
</dbReference>
<dbReference type="CDD" id="cd12915">
    <property type="entry name" value="PDC2_DGC_like"/>
    <property type="match status" value="1"/>
</dbReference>
<dbReference type="EMBL" id="CP061379">
    <property type="protein sequence ID" value="QPF92102.1"/>
    <property type="molecule type" value="Genomic_DNA"/>
</dbReference>
<dbReference type="Gene3D" id="3.20.20.450">
    <property type="entry name" value="EAL domain"/>
    <property type="match status" value="1"/>
</dbReference>
<dbReference type="InterPro" id="IPR000160">
    <property type="entry name" value="GGDEF_dom"/>
</dbReference>
<dbReference type="KEGG" id="bcou:IC761_02000"/>
<dbReference type="InterPro" id="IPR001633">
    <property type="entry name" value="EAL_dom"/>
</dbReference>
<evidence type="ECO:0000256" key="1">
    <source>
        <dbReference type="SAM" id="Phobius"/>
    </source>
</evidence>
<dbReference type="NCBIfam" id="TIGR00229">
    <property type="entry name" value="sensory_box"/>
    <property type="match status" value="1"/>
</dbReference>
<evidence type="ECO:0000313" key="7">
    <source>
        <dbReference type="Proteomes" id="UP000594621"/>
    </source>
</evidence>
<organism evidence="6 7">
    <name type="scientific">Bradyrhizobium commune</name>
    <dbReference type="NCBI Taxonomy" id="83627"/>
    <lineage>
        <taxon>Bacteria</taxon>
        <taxon>Pseudomonadati</taxon>
        <taxon>Pseudomonadota</taxon>
        <taxon>Alphaproteobacteria</taxon>
        <taxon>Hyphomicrobiales</taxon>
        <taxon>Nitrobacteraceae</taxon>
        <taxon>Bradyrhizobium</taxon>
    </lineage>
</organism>
<dbReference type="NCBIfam" id="TIGR00254">
    <property type="entry name" value="GGDEF"/>
    <property type="match status" value="1"/>
</dbReference>
<evidence type="ECO:0000313" key="6">
    <source>
        <dbReference type="EMBL" id="QPF92102.1"/>
    </source>
</evidence>
<dbReference type="SMART" id="SM00091">
    <property type="entry name" value="PAS"/>
    <property type="match status" value="3"/>
</dbReference>
<dbReference type="Proteomes" id="UP000594621">
    <property type="component" value="Chromosome"/>
</dbReference>
<dbReference type="InterPro" id="IPR013656">
    <property type="entry name" value="PAS_4"/>
</dbReference>
<dbReference type="SMART" id="SM00267">
    <property type="entry name" value="GGDEF"/>
    <property type="match status" value="1"/>
</dbReference>
<dbReference type="SUPFAM" id="SSF141868">
    <property type="entry name" value="EAL domain-like"/>
    <property type="match status" value="1"/>
</dbReference>
<dbReference type="Pfam" id="PF00563">
    <property type="entry name" value="EAL"/>
    <property type="match status" value="1"/>
</dbReference>
<dbReference type="SUPFAM" id="SSF55785">
    <property type="entry name" value="PYP-like sensor domain (PAS domain)"/>
    <property type="match status" value="2"/>
</dbReference>
<dbReference type="Pfam" id="PF22588">
    <property type="entry name" value="dCache_1_like"/>
    <property type="match status" value="1"/>
</dbReference>
<dbReference type="CDD" id="cd01948">
    <property type="entry name" value="EAL"/>
    <property type="match status" value="1"/>
</dbReference>
<name>A0A7S9D6I1_9BRAD</name>
<dbReference type="CDD" id="cd01949">
    <property type="entry name" value="GGDEF"/>
    <property type="match status" value="1"/>
</dbReference>
<dbReference type="Gene3D" id="3.30.450.20">
    <property type="entry name" value="PAS domain"/>
    <property type="match status" value="5"/>
</dbReference>
<keyword evidence="7" id="KW-1185">Reference proteome</keyword>
<dbReference type="InterPro" id="IPR000014">
    <property type="entry name" value="PAS"/>
</dbReference>
<evidence type="ECO:0000259" key="5">
    <source>
        <dbReference type="PROSITE" id="PS50887"/>
    </source>
</evidence>
<dbReference type="Pfam" id="PF12860">
    <property type="entry name" value="PAS_7"/>
    <property type="match status" value="2"/>
</dbReference>
<dbReference type="SMART" id="SM00052">
    <property type="entry name" value="EAL"/>
    <property type="match status" value="1"/>
</dbReference>
<feature type="domain" description="GGDEF" evidence="5">
    <location>
        <begin position="735"/>
        <end position="869"/>
    </location>
</feature>
<feature type="domain" description="PAC" evidence="3">
    <location>
        <begin position="522"/>
        <end position="575"/>
    </location>
</feature>
<dbReference type="CDD" id="cd12914">
    <property type="entry name" value="PDC1_DGC_like"/>
    <property type="match status" value="1"/>
</dbReference>
<dbReference type="InterPro" id="IPR029787">
    <property type="entry name" value="Nucleotide_cyclase"/>
</dbReference>
<dbReference type="PROSITE" id="PS50112">
    <property type="entry name" value="PAS"/>
    <property type="match status" value="1"/>
</dbReference>
<sequence length="1131" mass="125341">MQALSQAASRIPVSWGIVAFVVVACAGVMGIEASHIVSKRADILAEGRKDTANLASSLVQHAELTFRSADRLLIGTVERLEHDDLGIEAKQRLKAWFVKYANNSEQFVSFSVIDSQGVMVVNSVAENPSANFSDSDYFVYHQSHSDQNMRVGSPLRESAAGGWFIPVTRRFNRPDGTFGGVAVAAINSSYFQDFYSHFDIGKNGAILLASADAKLLVRRPFVESNVGRDMSKSGVFQLLKSSPVGSAEIAASTDGARRINSYELGKPVPLLVAVAKDKDEMLAPWREDAFRRVVEGGVILLLISVLGVLVWRITSRLAASATMLGKANSRFDVVISNMKQGLCLFDADQRIILSNLCFAEIYQLSLDQVKPGTTLSEILEFRRQKGTNQVVSDEGALEANVKKENEIQELADGRFVAVNRRLMPEGGWLSVHEDITERIRAERRVVESEARYRLLADNSSDMVFQLDRDLKRRYVSPACRELLGFEPEEMIGVKPVTMAHPDDQERVTLAFEELLSGAVDRNSVVNRIRHRDGSWIWVEARLSALKDSGTDNVVGVIGALRDISERKAAEDELFQQAVEITRVNQQFEAALENMSQGLCLFDADQKVIVSNAQFATIYRLEPDQVKPGTTREQLVLFRREKGTQYLEAAGDSQNRDVKEGDRIEELVDGRFVAITNRPMSGGGWLTVQEDVTERKTFNDRIAFLAHHDQLTGLVNRARFAERLDEAAKRCVRHGTHFTVLLLDLDRFKNVNDTLGHPAGDELLIQVAKRLTSSLRDTDVLARLGGDEFAIIQESERDQREGAMGLALRIIDIIAEPFDLNGNQANIGTSIGIAFAPECGLDAQTLLKNADLALYEAKSEGRNDYRLFKPEMAESSDGQKVLERELREAIEKDEFELFYQPVVDAKNGSICGAEALVRWRHPRRGLMSPDLFIPLAESTGLMMPLGGWILQRACTDAASWPSHVKIAVNISAVQFNNANIFDVVLCALVESGLPPDRLELEITETMLLKNEQACLLSIRQLKNLGIAIVLDDFGIGYSASSYLTRIPFDKIKIDKSFVQGFPDRRECAAIVHSILALARGLDMTITAEGVEQQAQFEALQAAGIDLVQGYLFGRPVPLHRLDLNGGFRKSVA</sequence>
<dbReference type="PROSITE" id="PS50887">
    <property type="entry name" value="GGDEF"/>
    <property type="match status" value="1"/>
</dbReference>
<keyword evidence="1" id="KW-0472">Membrane</keyword>
<dbReference type="SMART" id="SM00086">
    <property type="entry name" value="PAC"/>
    <property type="match status" value="1"/>
</dbReference>
<dbReference type="FunFam" id="3.30.70.270:FF:000001">
    <property type="entry name" value="Diguanylate cyclase domain protein"/>
    <property type="match status" value="1"/>
</dbReference>
<gene>
    <name evidence="6" type="ORF">IC761_02000</name>
</gene>
<feature type="domain" description="PAS" evidence="2">
    <location>
        <begin position="448"/>
        <end position="518"/>
    </location>
</feature>
<dbReference type="InterPro" id="IPR054327">
    <property type="entry name" value="His-kinase-like_sensor"/>
</dbReference>
<dbReference type="Gene3D" id="3.30.70.270">
    <property type="match status" value="1"/>
</dbReference>
<evidence type="ECO:0000259" key="4">
    <source>
        <dbReference type="PROSITE" id="PS50883"/>
    </source>
</evidence>
<dbReference type="InterPro" id="IPR001610">
    <property type="entry name" value="PAC"/>
</dbReference>
<dbReference type="CDD" id="cd00130">
    <property type="entry name" value="PAS"/>
    <property type="match status" value="1"/>
</dbReference>
<feature type="domain" description="EAL" evidence="4">
    <location>
        <begin position="878"/>
        <end position="1128"/>
    </location>
</feature>
<dbReference type="AlphaFoldDB" id="A0A7S9D6I1"/>
<dbReference type="SUPFAM" id="SSF55073">
    <property type="entry name" value="Nucleotide cyclase"/>
    <property type="match status" value="1"/>
</dbReference>
<evidence type="ECO:0000259" key="3">
    <source>
        <dbReference type="PROSITE" id="PS50113"/>
    </source>
</evidence>
<proteinExistence type="predicted"/>
<dbReference type="PANTHER" id="PTHR44757">
    <property type="entry name" value="DIGUANYLATE CYCLASE DGCP"/>
    <property type="match status" value="1"/>
</dbReference>
<dbReference type="RefSeq" id="WP_195801648.1">
    <property type="nucleotide sequence ID" value="NZ_CP061379.1"/>
</dbReference>
<protein>
    <submittedName>
        <fullName evidence="6">EAL domain-containing protein</fullName>
    </submittedName>
</protein>
<dbReference type="Pfam" id="PF08448">
    <property type="entry name" value="PAS_4"/>
    <property type="match status" value="1"/>
</dbReference>
<accession>A0A7S9D6I1</accession>
<dbReference type="InterPro" id="IPR043128">
    <property type="entry name" value="Rev_trsase/Diguanyl_cyclase"/>
</dbReference>
<dbReference type="PROSITE" id="PS50113">
    <property type="entry name" value="PAC"/>
    <property type="match status" value="1"/>
</dbReference>
<dbReference type="InterPro" id="IPR052155">
    <property type="entry name" value="Biofilm_reg_signaling"/>
</dbReference>
<reference evidence="6 7" key="1">
    <citation type="submission" date="2020-09" db="EMBL/GenBank/DDBJ databases">
        <title>Complete genomes of bradyrhizobia occurring on native shrubby legumes in Australia.</title>
        <authorList>
            <person name="Lafay B."/>
        </authorList>
    </citation>
    <scope>NUCLEOTIDE SEQUENCE [LARGE SCALE GENOMIC DNA]</scope>
    <source>
        <strain evidence="6 7">BDV5040</strain>
    </source>
</reference>
<dbReference type="GO" id="GO:0003824">
    <property type="term" value="F:catalytic activity"/>
    <property type="evidence" value="ECO:0007669"/>
    <property type="project" value="UniProtKB-ARBA"/>
</dbReference>
<keyword evidence="1" id="KW-1133">Transmembrane helix</keyword>
<feature type="transmembrane region" description="Helical" evidence="1">
    <location>
        <begin position="293"/>
        <end position="313"/>
    </location>
</feature>
<dbReference type="InterPro" id="IPR035965">
    <property type="entry name" value="PAS-like_dom_sf"/>
</dbReference>
<dbReference type="InterPro" id="IPR000700">
    <property type="entry name" value="PAS-assoc_C"/>
</dbReference>